<reference evidence="7" key="1">
    <citation type="journal article" date="2017" name="Nat. Ecol. Evol.">
        <title>Genome expansion and lineage-specific genetic innovations in the forest pathogenic fungi Armillaria.</title>
        <authorList>
            <person name="Sipos G."/>
            <person name="Prasanna A.N."/>
            <person name="Walter M.C."/>
            <person name="O'Connor E."/>
            <person name="Balint B."/>
            <person name="Krizsan K."/>
            <person name="Kiss B."/>
            <person name="Hess J."/>
            <person name="Varga T."/>
            <person name="Slot J."/>
            <person name="Riley R."/>
            <person name="Boka B."/>
            <person name="Rigling D."/>
            <person name="Barry K."/>
            <person name="Lee J."/>
            <person name="Mihaltcheva S."/>
            <person name="LaButti K."/>
            <person name="Lipzen A."/>
            <person name="Waldron R."/>
            <person name="Moloney N.M."/>
            <person name="Sperisen C."/>
            <person name="Kredics L."/>
            <person name="Vagvoelgyi C."/>
            <person name="Patrignani A."/>
            <person name="Fitzpatrick D."/>
            <person name="Nagy I."/>
            <person name="Doyle S."/>
            <person name="Anderson J.B."/>
            <person name="Grigoriev I.V."/>
            <person name="Gueldener U."/>
            <person name="Muensterkoetter M."/>
            <person name="Nagy L.G."/>
        </authorList>
    </citation>
    <scope>NUCLEOTIDE SEQUENCE [LARGE SCALE GENOMIC DNA]</scope>
    <source>
        <strain evidence="7">C18/9</strain>
    </source>
</reference>
<dbReference type="Pfam" id="PF01753">
    <property type="entry name" value="zf-MYND"/>
    <property type="match status" value="1"/>
</dbReference>
<keyword evidence="3" id="KW-0862">Zinc</keyword>
<keyword evidence="7" id="KW-1185">Reference proteome</keyword>
<evidence type="ECO:0000256" key="3">
    <source>
        <dbReference type="ARBA" id="ARBA00022833"/>
    </source>
</evidence>
<name>A0A284RN04_ARMOS</name>
<sequence>MAPLYREKFCAVCNKNESDAPNIKQCSACKARMYCSPECQLADWPTHKSECKKGAKWYDRYRLSQDGSKHFGKLELITWKCPDEGTGWGHVVVEEEEYMKNKFQNEYGGDQRKFYKYWPQGFRWTCCGMDGSMTFGCDHHGTGPSPCTCDFCKMGKALPDSIYHEQSATRMGLRLPRGPDPRSKNSAAGGVAMMMRGYMGLDDPR</sequence>
<dbReference type="GO" id="GO:0008270">
    <property type="term" value="F:zinc ion binding"/>
    <property type="evidence" value="ECO:0007669"/>
    <property type="project" value="UniProtKB-KW"/>
</dbReference>
<dbReference type="PROSITE" id="PS50865">
    <property type="entry name" value="ZF_MYND_2"/>
    <property type="match status" value="1"/>
</dbReference>
<dbReference type="PROSITE" id="PS01360">
    <property type="entry name" value="ZF_MYND_1"/>
    <property type="match status" value="1"/>
</dbReference>
<organism evidence="6 7">
    <name type="scientific">Armillaria ostoyae</name>
    <name type="common">Armillaria root rot fungus</name>
    <dbReference type="NCBI Taxonomy" id="47428"/>
    <lineage>
        <taxon>Eukaryota</taxon>
        <taxon>Fungi</taxon>
        <taxon>Dikarya</taxon>
        <taxon>Basidiomycota</taxon>
        <taxon>Agaricomycotina</taxon>
        <taxon>Agaricomycetes</taxon>
        <taxon>Agaricomycetidae</taxon>
        <taxon>Agaricales</taxon>
        <taxon>Marasmiineae</taxon>
        <taxon>Physalacriaceae</taxon>
        <taxon>Armillaria</taxon>
    </lineage>
</organism>
<dbReference type="AlphaFoldDB" id="A0A284RN04"/>
<dbReference type="SUPFAM" id="SSF144232">
    <property type="entry name" value="HIT/MYND zinc finger-like"/>
    <property type="match status" value="1"/>
</dbReference>
<dbReference type="OrthoDB" id="432970at2759"/>
<evidence type="ECO:0000256" key="1">
    <source>
        <dbReference type="ARBA" id="ARBA00022723"/>
    </source>
</evidence>
<evidence type="ECO:0000313" key="6">
    <source>
        <dbReference type="EMBL" id="SJL10137.1"/>
    </source>
</evidence>
<dbReference type="STRING" id="47428.A0A284RN04"/>
<evidence type="ECO:0000259" key="5">
    <source>
        <dbReference type="PROSITE" id="PS50865"/>
    </source>
</evidence>
<gene>
    <name evidence="6" type="ORF">ARMOST_13521</name>
</gene>
<dbReference type="InterPro" id="IPR002893">
    <property type="entry name" value="Znf_MYND"/>
</dbReference>
<evidence type="ECO:0000313" key="7">
    <source>
        <dbReference type="Proteomes" id="UP000219338"/>
    </source>
</evidence>
<keyword evidence="2 4" id="KW-0863">Zinc-finger</keyword>
<keyword evidence="1" id="KW-0479">Metal-binding</keyword>
<dbReference type="EMBL" id="FUEG01000011">
    <property type="protein sequence ID" value="SJL10137.1"/>
    <property type="molecule type" value="Genomic_DNA"/>
</dbReference>
<accession>A0A284RN04</accession>
<proteinExistence type="predicted"/>
<dbReference type="Gene3D" id="6.10.140.2220">
    <property type="match status" value="1"/>
</dbReference>
<evidence type="ECO:0000256" key="2">
    <source>
        <dbReference type="ARBA" id="ARBA00022771"/>
    </source>
</evidence>
<dbReference type="OMA" id="TGWGHVV"/>
<feature type="domain" description="MYND-type" evidence="5">
    <location>
        <begin position="10"/>
        <end position="51"/>
    </location>
</feature>
<dbReference type="Proteomes" id="UP000219338">
    <property type="component" value="Unassembled WGS sequence"/>
</dbReference>
<protein>
    <recommendedName>
        <fullName evidence="5">MYND-type domain-containing protein</fullName>
    </recommendedName>
</protein>
<evidence type="ECO:0000256" key="4">
    <source>
        <dbReference type="PROSITE-ProRule" id="PRU00134"/>
    </source>
</evidence>